<evidence type="ECO:0000256" key="2">
    <source>
        <dbReference type="HAMAP-Rule" id="MF_01805"/>
    </source>
</evidence>
<dbReference type="Proteomes" id="UP000293172">
    <property type="component" value="Unassembled WGS sequence"/>
</dbReference>
<dbReference type="GO" id="GO:0007059">
    <property type="term" value="P:chromosome segregation"/>
    <property type="evidence" value="ECO:0007669"/>
    <property type="project" value="UniProtKB-UniRule"/>
</dbReference>
<keyword evidence="2" id="KW-0159">Chromosome partition</keyword>
<dbReference type="GO" id="GO:0006260">
    <property type="term" value="P:DNA replication"/>
    <property type="evidence" value="ECO:0007669"/>
    <property type="project" value="UniProtKB-UniRule"/>
</dbReference>
<keyword evidence="2" id="KW-0963">Cytoplasm</keyword>
<evidence type="ECO:0000313" key="3">
    <source>
        <dbReference type="EMBL" id="TBU83796.1"/>
    </source>
</evidence>
<sequence length="283" mass="31844">MPSPPSEPVDSQAGAQQELPFAMVYGQALTELPLDLYIPPDALEVFLEAFEGPLDLLLYLIRKQNIDVLDIPVAEITRQYMGYVELMHSVRLELAAEYLVMAAMLAEIKSRMLLPRSAEAEQEEDDPRAELIRRLLEYERYKAAAEGIDGLSRVGRDISVPRLEAPEARARKLLPEVSLEELLLSMAEVLRRADMFESHQVSREALSTRERMSEVLERLKGGAFVPFIELFSVEEGRLGVVVTFMAVLELVKESLVELVQNQAFAAIHVRLRVDSEVAEPQLA</sequence>
<dbReference type="Pfam" id="PF02616">
    <property type="entry name" value="SMC_ScpA"/>
    <property type="match status" value="1"/>
</dbReference>
<dbReference type="HAMAP" id="MF_01805">
    <property type="entry name" value="ScpA"/>
    <property type="match status" value="1"/>
</dbReference>
<evidence type="ECO:0000313" key="4">
    <source>
        <dbReference type="EMBL" id="TBV08241.1"/>
    </source>
</evidence>
<dbReference type="Gene3D" id="6.10.250.2410">
    <property type="match status" value="1"/>
</dbReference>
<keyword evidence="2" id="KW-0131">Cell cycle</keyword>
<comment type="subunit">
    <text evidence="2">Component of a cohesin-like complex composed of ScpA, ScpB and the Smc homodimer, in which ScpA and ScpB bind to the head domain of Smc. The presence of the three proteins is required for the association of the complex with DNA.</text>
</comment>
<dbReference type="RefSeq" id="WP_131173531.1">
    <property type="nucleotide sequence ID" value="NZ_QJUL01000072.1"/>
</dbReference>
<evidence type="ECO:0000256" key="1">
    <source>
        <dbReference type="ARBA" id="ARBA00044777"/>
    </source>
</evidence>
<comment type="similarity">
    <text evidence="2">Belongs to the ScpA family.</text>
</comment>
<reference evidence="5 6" key="1">
    <citation type="submission" date="2018-06" db="EMBL/GenBank/DDBJ databases">
        <title>Three novel Pseudomonas species isolated from symptomatic oak.</title>
        <authorList>
            <person name="Bueno-Gonzalez V."/>
            <person name="Brady C."/>
        </authorList>
    </citation>
    <scope>NUCLEOTIDE SEQUENCE [LARGE SCALE GENOMIC DNA]</scope>
    <source>
        <strain evidence="4 5">P26B</strain>
        <strain evidence="3 6">P6B</strain>
    </source>
</reference>
<dbReference type="EMBL" id="QJUM01000005">
    <property type="protein sequence ID" value="TBV08241.1"/>
    <property type="molecule type" value="Genomic_DNA"/>
</dbReference>
<protein>
    <recommendedName>
        <fullName evidence="1 2">Segregation and condensation protein A</fullName>
    </recommendedName>
</protein>
<evidence type="ECO:0000313" key="5">
    <source>
        <dbReference type="Proteomes" id="UP000291334"/>
    </source>
</evidence>
<comment type="subcellular location">
    <subcellularLocation>
        <location evidence="2">Cytoplasm</location>
    </subcellularLocation>
    <text evidence="2">Associated with two foci at the outer edges of the nucleoid region in young cells, and at four foci within both cell halves in older cells.</text>
</comment>
<dbReference type="InterPro" id="IPR003768">
    <property type="entry name" value="ScpA"/>
</dbReference>
<evidence type="ECO:0000313" key="6">
    <source>
        <dbReference type="Proteomes" id="UP000293172"/>
    </source>
</evidence>
<dbReference type="AlphaFoldDB" id="A0A4Q9QSN1"/>
<dbReference type="PANTHER" id="PTHR33969:SF2">
    <property type="entry name" value="SEGREGATION AND CONDENSATION PROTEIN A"/>
    <property type="match status" value="1"/>
</dbReference>
<dbReference type="GO" id="GO:0005737">
    <property type="term" value="C:cytoplasm"/>
    <property type="evidence" value="ECO:0007669"/>
    <property type="project" value="UniProtKB-SubCell"/>
</dbReference>
<dbReference type="GO" id="GO:0051301">
    <property type="term" value="P:cell division"/>
    <property type="evidence" value="ECO:0007669"/>
    <property type="project" value="UniProtKB-KW"/>
</dbReference>
<comment type="function">
    <text evidence="2">Participates in chromosomal partition during cell division. May act via the formation of a condensin-like complex containing Smc and ScpB that pull DNA away from mid-cell into both cell halves.</text>
</comment>
<gene>
    <name evidence="2" type="primary">scpA</name>
    <name evidence="4" type="ORF">DNK34_05790</name>
    <name evidence="3" type="ORF">DNK44_25630</name>
</gene>
<dbReference type="PANTHER" id="PTHR33969">
    <property type="entry name" value="SEGREGATION AND CONDENSATION PROTEIN A"/>
    <property type="match status" value="1"/>
</dbReference>
<proteinExistence type="inferred from homology"/>
<comment type="caution">
    <text evidence="3">The sequence shown here is derived from an EMBL/GenBank/DDBJ whole genome shotgun (WGS) entry which is preliminary data.</text>
</comment>
<keyword evidence="5" id="KW-1185">Reference proteome</keyword>
<accession>A0A4Q9QSN1</accession>
<organism evidence="3 6">
    <name type="scientific">Phytopseudomonas dryadis</name>
    <dbReference type="NCBI Taxonomy" id="2487520"/>
    <lineage>
        <taxon>Bacteria</taxon>
        <taxon>Pseudomonadati</taxon>
        <taxon>Pseudomonadota</taxon>
        <taxon>Gammaproteobacteria</taxon>
        <taxon>Pseudomonadales</taxon>
        <taxon>Pseudomonadaceae</taxon>
        <taxon>Phytopseudomonas</taxon>
    </lineage>
</organism>
<dbReference type="Proteomes" id="UP000291334">
    <property type="component" value="Unassembled WGS sequence"/>
</dbReference>
<dbReference type="EMBL" id="QJUL01000072">
    <property type="protein sequence ID" value="TBU83796.1"/>
    <property type="molecule type" value="Genomic_DNA"/>
</dbReference>
<name>A0A4Q9QSN1_9GAMM</name>
<keyword evidence="2" id="KW-0132">Cell division</keyword>
<dbReference type="OrthoDB" id="9811016at2"/>